<dbReference type="SUPFAM" id="SSF53681">
    <property type="entry name" value="Aspartate/glutamate racemase"/>
    <property type="match status" value="1"/>
</dbReference>
<sequence length="74" mass="8221">MGKVLDKMNSENPIGIMDSGMGGISVLREITKLMPNENYIFYGDSKNAPYGSRSTQEIYELTSDVVDKMLDRGV</sequence>
<dbReference type="Gene3D" id="3.40.50.1860">
    <property type="match status" value="1"/>
</dbReference>
<reference evidence="1 2" key="1">
    <citation type="journal article" date="2013" name="PLoS ONE">
        <title>Identification and characterization of three novel lipases belonging to families II and V from Anaerovibrio lipolyticus 5ST.</title>
        <authorList>
            <person name="Prive F."/>
            <person name="Kaderbhai N.N."/>
            <person name="Girdwood S."/>
            <person name="Worgan H.J."/>
            <person name="Pinloche E."/>
            <person name="Scollan N.D."/>
            <person name="Huws S.A."/>
            <person name="Newbold C.J."/>
        </authorList>
    </citation>
    <scope>NUCLEOTIDE SEQUENCE [LARGE SCALE GENOMIC DNA]</scope>
    <source>
        <strain evidence="1 2">5S</strain>
    </source>
</reference>
<evidence type="ECO:0000313" key="1">
    <source>
        <dbReference type="EMBL" id="KHM48086.1"/>
    </source>
</evidence>
<organism evidence="1 2">
    <name type="scientific">Anaerovibrio lipolyticus</name>
    <dbReference type="NCBI Taxonomy" id="82374"/>
    <lineage>
        <taxon>Bacteria</taxon>
        <taxon>Bacillati</taxon>
        <taxon>Bacillota</taxon>
        <taxon>Negativicutes</taxon>
        <taxon>Selenomonadales</taxon>
        <taxon>Selenomonadaceae</taxon>
        <taxon>Anaerovibrio</taxon>
    </lineage>
</organism>
<feature type="non-terminal residue" evidence="1">
    <location>
        <position position="74"/>
    </location>
</feature>
<name>A0A0B2JP03_9FIRM</name>
<dbReference type="InterPro" id="IPR001920">
    <property type="entry name" value="Asp/Glu_race"/>
</dbReference>
<dbReference type="STRING" id="82374.NZ47_13355"/>
<dbReference type="GO" id="GO:0016855">
    <property type="term" value="F:racemase and epimerase activity, acting on amino acids and derivatives"/>
    <property type="evidence" value="ECO:0007669"/>
    <property type="project" value="InterPro"/>
</dbReference>
<keyword evidence="2" id="KW-1185">Reference proteome</keyword>
<protein>
    <submittedName>
        <fullName evidence="1">Glutamate racemase</fullName>
    </submittedName>
</protein>
<dbReference type="EMBL" id="JSCE01000247">
    <property type="protein sequence ID" value="KHM48086.1"/>
    <property type="molecule type" value="Genomic_DNA"/>
</dbReference>
<accession>A0A0B2JP03</accession>
<gene>
    <name evidence="1" type="ORF">NZ47_13355</name>
</gene>
<proteinExistence type="predicted"/>
<dbReference type="Proteomes" id="UP000030993">
    <property type="component" value="Unassembled WGS sequence"/>
</dbReference>
<dbReference type="AlphaFoldDB" id="A0A0B2JP03"/>
<comment type="caution">
    <text evidence="1">The sequence shown here is derived from an EMBL/GenBank/DDBJ whole genome shotgun (WGS) entry which is preliminary data.</text>
</comment>
<evidence type="ECO:0000313" key="2">
    <source>
        <dbReference type="Proteomes" id="UP000030993"/>
    </source>
</evidence>